<evidence type="ECO:0000313" key="2">
    <source>
        <dbReference type="EMBL" id="GAA3985581.1"/>
    </source>
</evidence>
<dbReference type="Proteomes" id="UP001500034">
    <property type="component" value="Unassembled WGS sequence"/>
</dbReference>
<accession>A0ABP7QNJ2</accession>
<organism evidence="2 3">
    <name type="scientific">Streptomyces marokkonensis</name>
    <dbReference type="NCBI Taxonomy" id="324855"/>
    <lineage>
        <taxon>Bacteria</taxon>
        <taxon>Bacillati</taxon>
        <taxon>Actinomycetota</taxon>
        <taxon>Actinomycetes</taxon>
        <taxon>Kitasatosporales</taxon>
        <taxon>Streptomycetaceae</taxon>
        <taxon>Streptomyces</taxon>
    </lineage>
</organism>
<reference evidence="3" key="1">
    <citation type="journal article" date="2019" name="Int. J. Syst. Evol. Microbiol.">
        <title>The Global Catalogue of Microorganisms (GCM) 10K type strain sequencing project: providing services to taxonomists for standard genome sequencing and annotation.</title>
        <authorList>
            <consortium name="The Broad Institute Genomics Platform"/>
            <consortium name="The Broad Institute Genome Sequencing Center for Infectious Disease"/>
            <person name="Wu L."/>
            <person name="Ma J."/>
        </authorList>
    </citation>
    <scope>NUCLEOTIDE SEQUENCE [LARGE SCALE GENOMIC DNA]</scope>
    <source>
        <strain evidence="3">JCM 17027</strain>
    </source>
</reference>
<protein>
    <submittedName>
        <fullName evidence="2">Uncharacterized protein</fullName>
    </submittedName>
</protein>
<proteinExistence type="predicted"/>
<dbReference type="EMBL" id="BAABCQ010000069">
    <property type="protein sequence ID" value="GAA3985581.1"/>
    <property type="molecule type" value="Genomic_DNA"/>
</dbReference>
<evidence type="ECO:0000256" key="1">
    <source>
        <dbReference type="SAM" id="MobiDB-lite"/>
    </source>
</evidence>
<keyword evidence="3" id="KW-1185">Reference proteome</keyword>
<evidence type="ECO:0000313" key="3">
    <source>
        <dbReference type="Proteomes" id="UP001500034"/>
    </source>
</evidence>
<gene>
    <name evidence="2" type="ORF">GCM10022384_37350</name>
</gene>
<sequence length="103" mass="11463">MERRTLRQVLGARSGSPIRPPGACRREQNAVPHETTHETCEADPPYEGRAACLHTEVVREPLPQVVLVGTRTRPESVRAPTTWTGGAWPVPVRHRHCGARVEE</sequence>
<name>A0ABP7QNJ2_9ACTN</name>
<comment type="caution">
    <text evidence="2">The sequence shown here is derived from an EMBL/GenBank/DDBJ whole genome shotgun (WGS) entry which is preliminary data.</text>
</comment>
<feature type="region of interest" description="Disordered" evidence="1">
    <location>
        <begin position="1"/>
        <end position="42"/>
    </location>
</feature>
<feature type="compositionally biased region" description="Basic and acidic residues" evidence="1">
    <location>
        <begin position="24"/>
        <end position="40"/>
    </location>
</feature>